<accession>A0A4P7N7M2</accession>
<evidence type="ECO:0000313" key="1">
    <source>
        <dbReference type="EMBL" id="QBZ57221.1"/>
    </source>
</evidence>
<dbReference type="EMBL" id="CP034205">
    <property type="protein sequence ID" value="QBZ57221.1"/>
    <property type="molecule type" value="Genomic_DNA"/>
</dbReference>
<proteinExistence type="predicted"/>
<evidence type="ECO:0000313" key="2">
    <source>
        <dbReference type="Proteomes" id="UP000294847"/>
    </source>
</evidence>
<sequence>MAQGLNLASLPHFTAIFMIPRQDNSYASSRQESQRPPLSNKVLAATIRACGPDGRSARWAVLGSNIRLV</sequence>
<name>A0A4P7N7M2_PYROR</name>
<organism evidence="1 2">
    <name type="scientific">Pyricularia oryzae</name>
    <name type="common">Rice blast fungus</name>
    <name type="synonym">Magnaporthe oryzae</name>
    <dbReference type="NCBI Taxonomy" id="318829"/>
    <lineage>
        <taxon>Eukaryota</taxon>
        <taxon>Fungi</taxon>
        <taxon>Dikarya</taxon>
        <taxon>Ascomycota</taxon>
        <taxon>Pezizomycotina</taxon>
        <taxon>Sordariomycetes</taxon>
        <taxon>Sordariomycetidae</taxon>
        <taxon>Magnaporthales</taxon>
        <taxon>Pyriculariaceae</taxon>
        <taxon>Pyricularia</taxon>
    </lineage>
</organism>
<protein>
    <submittedName>
        <fullName evidence="1">Uncharacterized protein</fullName>
    </submittedName>
</protein>
<dbReference type="Proteomes" id="UP000294847">
    <property type="component" value="Chromosome 2"/>
</dbReference>
<reference evidence="1 2" key="1">
    <citation type="journal article" date="2019" name="Mol. Biol. Evol.">
        <title>Blast fungal genomes show frequent chromosomal changes, gene gains and losses, and effector gene turnover.</title>
        <authorList>
            <person name="Gomez Luciano L.B."/>
            <person name="Jason Tsai I."/>
            <person name="Chuma I."/>
            <person name="Tosa Y."/>
            <person name="Chen Y.H."/>
            <person name="Li J.Y."/>
            <person name="Li M.Y."/>
            <person name="Jade Lu M.Y."/>
            <person name="Nakayashiki H."/>
            <person name="Li W.H."/>
        </authorList>
    </citation>
    <scope>NUCLEOTIDE SEQUENCE [LARGE SCALE GENOMIC DNA]</scope>
    <source>
        <strain evidence="1">MZ5-1-6</strain>
    </source>
</reference>
<gene>
    <name evidence="1" type="ORF">PoMZ_02145</name>
</gene>
<dbReference type="AlphaFoldDB" id="A0A4P7N7M2"/>